<feature type="transmembrane region" description="Helical" evidence="9">
    <location>
        <begin position="161"/>
        <end position="180"/>
    </location>
</feature>
<keyword evidence="11" id="KW-1185">Reference proteome</keyword>
<evidence type="ECO:0000313" key="11">
    <source>
        <dbReference type="Proteomes" id="UP000664203"/>
    </source>
</evidence>
<dbReference type="Pfam" id="PF01040">
    <property type="entry name" value="UbiA"/>
    <property type="match status" value="1"/>
</dbReference>
<sequence length="252" mass="26989">MRGAGCTINDLWDRNLDPHVARTRLRPIARGAVTPSKALTFTGFQLLAGLGVLLQFPPPCLYYGTPSLLLVATYPLAKRVTHYPQFVLGLTFSWGAFMGFPAFGVDLLADTAALKAVAALYASCVSWTVLYDMIYAHMDIKDDAKVGIKSIALRHEKETKAVLSGLAVVQVGLLAVAGTAVGVGPVFFIGSCGSAAATLGFMIWKVRLKEVNNCWWWFRNGAWLTGGGIAGGMLAEYVLNSEQKIEAAGSNS</sequence>
<organism evidence="10 11">
    <name type="scientific">Alectoria fallacina</name>
    <dbReference type="NCBI Taxonomy" id="1903189"/>
    <lineage>
        <taxon>Eukaryota</taxon>
        <taxon>Fungi</taxon>
        <taxon>Dikarya</taxon>
        <taxon>Ascomycota</taxon>
        <taxon>Pezizomycotina</taxon>
        <taxon>Lecanoromycetes</taxon>
        <taxon>OSLEUM clade</taxon>
        <taxon>Lecanoromycetidae</taxon>
        <taxon>Lecanorales</taxon>
        <taxon>Lecanorineae</taxon>
        <taxon>Parmeliaceae</taxon>
        <taxon>Alectoria</taxon>
    </lineage>
</organism>
<feature type="transmembrane region" description="Helical" evidence="9">
    <location>
        <begin position="86"/>
        <end position="104"/>
    </location>
</feature>
<evidence type="ECO:0000256" key="8">
    <source>
        <dbReference type="ARBA" id="ARBA00023136"/>
    </source>
</evidence>
<evidence type="ECO:0000313" key="10">
    <source>
        <dbReference type="EMBL" id="CAF9918877.1"/>
    </source>
</evidence>
<gene>
    <name evidence="10" type="primary">COQ2_1</name>
    <name evidence="10" type="ORF">ALECFALPRED_000873</name>
</gene>
<dbReference type="OrthoDB" id="18170at2759"/>
<keyword evidence="8 9" id="KW-0472">Membrane</keyword>
<evidence type="ECO:0000256" key="5">
    <source>
        <dbReference type="ARBA" id="ARBA00022679"/>
    </source>
</evidence>
<dbReference type="GO" id="GO:0006744">
    <property type="term" value="P:ubiquinone biosynthetic process"/>
    <property type="evidence" value="ECO:0007669"/>
    <property type="project" value="TreeGrafter"/>
</dbReference>
<dbReference type="Proteomes" id="UP000664203">
    <property type="component" value="Unassembled WGS sequence"/>
</dbReference>
<evidence type="ECO:0000256" key="3">
    <source>
        <dbReference type="ARBA" id="ARBA00004721"/>
    </source>
</evidence>
<keyword evidence="6 9" id="KW-0812">Transmembrane</keyword>
<comment type="cofactor">
    <cofactor evidence="1">
        <name>Mg(2+)</name>
        <dbReference type="ChEBI" id="CHEBI:18420"/>
    </cofactor>
</comment>
<dbReference type="EMBL" id="CAJPDR010000116">
    <property type="protein sequence ID" value="CAF9918877.1"/>
    <property type="molecule type" value="Genomic_DNA"/>
</dbReference>
<dbReference type="InterPro" id="IPR000537">
    <property type="entry name" value="UbiA_prenyltransferase"/>
</dbReference>
<evidence type="ECO:0000256" key="2">
    <source>
        <dbReference type="ARBA" id="ARBA00004141"/>
    </source>
</evidence>
<dbReference type="GO" id="GO:0005743">
    <property type="term" value="C:mitochondrial inner membrane"/>
    <property type="evidence" value="ECO:0007669"/>
    <property type="project" value="TreeGrafter"/>
</dbReference>
<dbReference type="InterPro" id="IPR030470">
    <property type="entry name" value="UbiA_prenylTrfase_CS"/>
</dbReference>
<feature type="transmembrane region" description="Helical" evidence="9">
    <location>
        <begin position="186"/>
        <end position="204"/>
    </location>
</feature>
<keyword evidence="5" id="KW-0808">Transferase</keyword>
<comment type="caution">
    <text evidence="10">The sequence shown here is derived from an EMBL/GenBank/DDBJ whole genome shotgun (WGS) entry which is preliminary data.</text>
</comment>
<evidence type="ECO:0000256" key="7">
    <source>
        <dbReference type="ARBA" id="ARBA00022989"/>
    </source>
</evidence>
<evidence type="ECO:0000256" key="4">
    <source>
        <dbReference type="ARBA" id="ARBA00005985"/>
    </source>
</evidence>
<evidence type="ECO:0000256" key="6">
    <source>
        <dbReference type="ARBA" id="ARBA00022692"/>
    </source>
</evidence>
<dbReference type="Gene3D" id="1.10.357.140">
    <property type="entry name" value="UbiA prenyltransferase"/>
    <property type="match status" value="1"/>
</dbReference>
<dbReference type="PANTHER" id="PTHR11048">
    <property type="entry name" value="PRENYLTRANSFERASES"/>
    <property type="match status" value="1"/>
</dbReference>
<feature type="transmembrane region" description="Helical" evidence="9">
    <location>
        <begin position="116"/>
        <end position="140"/>
    </location>
</feature>
<dbReference type="InterPro" id="IPR044878">
    <property type="entry name" value="UbiA_sf"/>
</dbReference>
<dbReference type="AlphaFoldDB" id="A0A8H3I8J1"/>
<keyword evidence="7 9" id="KW-1133">Transmembrane helix</keyword>
<name>A0A8H3I8J1_9LECA</name>
<evidence type="ECO:0000256" key="1">
    <source>
        <dbReference type="ARBA" id="ARBA00001946"/>
    </source>
</evidence>
<comment type="subcellular location">
    <subcellularLocation>
        <location evidence="2">Membrane</location>
        <topology evidence="2">Multi-pass membrane protein</topology>
    </subcellularLocation>
</comment>
<dbReference type="GO" id="GO:0016114">
    <property type="term" value="P:terpenoid biosynthetic process"/>
    <property type="evidence" value="ECO:0007669"/>
    <property type="project" value="UniProtKB-UniPathway"/>
</dbReference>
<comment type="pathway">
    <text evidence="3">Secondary metabolite biosynthesis; terpenoid biosynthesis.</text>
</comment>
<accession>A0A8H3I8J1</accession>
<dbReference type="PANTHER" id="PTHR11048:SF28">
    <property type="entry name" value="4-HYDROXYBENZOATE POLYPRENYLTRANSFERASE, MITOCHONDRIAL"/>
    <property type="match status" value="1"/>
</dbReference>
<reference evidence="10" key="1">
    <citation type="submission" date="2021-03" db="EMBL/GenBank/DDBJ databases">
        <authorList>
            <person name="Tagirdzhanova G."/>
        </authorList>
    </citation>
    <scope>NUCLEOTIDE SEQUENCE</scope>
</reference>
<dbReference type="CDD" id="cd13959">
    <property type="entry name" value="PT_UbiA_COQ2"/>
    <property type="match status" value="1"/>
</dbReference>
<dbReference type="Gene3D" id="1.20.120.1780">
    <property type="entry name" value="UbiA prenyltransferase"/>
    <property type="match status" value="1"/>
</dbReference>
<evidence type="ECO:0000256" key="9">
    <source>
        <dbReference type="SAM" id="Phobius"/>
    </source>
</evidence>
<dbReference type="GO" id="GO:0008412">
    <property type="term" value="F:4-hydroxybenzoate polyprenyltransferase activity"/>
    <property type="evidence" value="ECO:0007669"/>
    <property type="project" value="TreeGrafter"/>
</dbReference>
<dbReference type="UniPathway" id="UPA00213"/>
<protein>
    <submittedName>
        <fullName evidence="10">Para-hydroxybenzoate--polyprenyltransferase, mitochondrial (PHB:polyprenyltransferase)</fullName>
    </submittedName>
</protein>
<dbReference type="InterPro" id="IPR039653">
    <property type="entry name" value="Prenyltransferase"/>
</dbReference>
<dbReference type="PROSITE" id="PS00943">
    <property type="entry name" value="UBIA"/>
    <property type="match status" value="1"/>
</dbReference>
<dbReference type="FunFam" id="1.20.120.1780:FF:000001">
    <property type="entry name" value="4-hydroxybenzoate octaprenyltransferase"/>
    <property type="match status" value="1"/>
</dbReference>
<proteinExistence type="inferred from homology"/>
<dbReference type="FunFam" id="1.10.357.140:FF:000008">
    <property type="entry name" value="4-hydroxybenzoate octaprenyltransferase"/>
    <property type="match status" value="1"/>
</dbReference>
<comment type="similarity">
    <text evidence="4">Belongs to the UbiA prenyltransferase family.</text>
</comment>